<evidence type="ECO:0008006" key="3">
    <source>
        <dbReference type="Google" id="ProtNLM"/>
    </source>
</evidence>
<dbReference type="Proteomes" id="UP000177369">
    <property type="component" value="Unassembled WGS sequence"/>
</dbReference>
<evidence type="ECO:0000313" key="1">
    <source>
        <dbReference type="EMBL" id="OGD87661.1"/>
    </source>
</evidence>
<comment type="caution">
    <text evidence="1">The sequence shown here is derived from an EMBL/GenBank/DDBJ whole genome shotgun (WGS) entry which is preliminary data.</text>
</comment>
<proteinExistence type="predicted"/>
<name>A0A1F5G745_9BACT</name>
<organism evidence="1 2">
    <name type="scientific">Candidatus Curtissbacteria bacterium RIFCSPHIGHO2_02_FULL_40_16b</name>
    <dbReference type="NCBI Taxonomy" id="1797714"/>
    <lineage>
        <taxon>Bacteria</taxon>
        <taxon>Candidatus Curtissiibacteriota</taxon>
    </lineage>
</organism>
<dbReference type="EMBL" id="MFBD01000045">
    <property type="protein sequence ID" value="OGD87661.1"/>
    <property type="molecule type" value="Genomic_DNA"/>
</dbReference>
<sequence length="180" mass="20352">MENGEGLSITSQEAPTRVVEAGEKRQYYLFREKDPDYPLELIITEVPPGHTQPFHAHETIDEITVVLHGEVVGITKDTKDSPQQEHPIQALSLYDPKVHDFHRITAAKDGTVLLVLEDRNTGEIFGGELPYDEGFNAGKAFHTVENRTDQWIIMATVKKTTPETFAKNPKIFQEDKINLE</sequence>
<gene>
    <name evidence="1" type="ORF">A3D04_02220</name>
</gene>
<accession>A0A1F5G745</accession>
<protein>
    <recommendedName>
        <fullName evidence="3">Cupin 2 conserved barrel domain-containing protein</fullName>
    </recommendedName>
</protein>
<dbReference type="InterPro" id="IPR014710">
    <property type="entry name" value="RmlC-like_jellyroll"/>
</dbReference>
<dbReference type="Gene3D" id="2.60.120.10">
    <property type="entry name" value="Jelly Rolls"/>
    <property type="match status" value="1"/>
</dbReference>
<dbReference type="STRING" id="1797714.A3D04_02220"/>
<dbReference type="SUPFAM" id="SSF51182">
    <property type="entry name" value="RmlC-like cupins"/>
    <property type="match status" value="1"/>
</dbReference>
<dbReference type="InterPro" id="IPR011051">
    <property type="entry name" value="RmlC_Cupin_sf"/>
</dbReference>
<evidence type="ECO:0000313" key="2">
    <source>
        <dbReference type="Proteomes" id="UP000177369"/>
    </source>
</evidence>
<reference evidence="1 2" key="1">
    <citation type="journal article" date="2016" name="Nat. Commun.">
        <title>Thousands of microbial genomes shed light on interconnected biogeochemical processes in an aquifer system.</title>
        <authorList>
            <person name="Anantharaman K."/>
            <person name="Brown C.T."/>
            <person name="Hug L.A."/>
            <person name="Sharon I."/>
            <person name="Castelle C.J."/>
            <person name="Probst A.J."/>
            <person name="Thomas B.C."/>
            <person name="Singh A."/>
            <person name="Wilkins M.J."/>
            <person name="Karaoz U."/>
            <person name="Brodie E.L."/>
            <person name="Williams K.H."/>
            <person name="Hubbard S.S."/>
            <person name="Banfield J.F."/>
        </authorList>
    </citation>
    <scope>NUCLEOTIDE SEQUENCE [LARGE SCALE GENOMIC DNA]</scope>
</reference>
<dbReference type="AlphaFoldDB" id="A0A1F5G745"/>